<protein>
    <recommendedName>
        <fullName evidence="4">Ig-like domain-containing protein</fullName>
    </recommendedName>
</protein>
<dbReference type="PROSITE" id="PS50835">
    <property type="entry name" value="IG_LIKE"/>
    <property type="match status" value="2"/>
</dbReference>
<feature type="compositionally biased region" description="Polar residues" evidence="3">
    <location>
        <begin position="273"/>
        <end position="294"/>
    </location>
</feature>
<dbReference type="InterPro" id="IPR013783">
    <property type="entry name" value="Ig-like_fold"/>
</dbReference>
<dbReference type="Pfam" id="PF07679">
    <property type="entry name" value="I-set"/>
    <property type="match status" value="2"/>
</dbReference>
<dbReference type="FunFam" id="2.60.40.10:FF:000032">
    <property type="entry name" value="palladin isoform X1"/>
    <property type="match status" value="1"/>
</dbReference>
<keyword evidence="1" id="KW-1015">Disulfide bond</keyword>
<dbReference type="PANTHER" id="PTHR47633:SF4">
    <property type="entry name" value="MYOPALLADIN ISOFORM X1"/>
    <property type="match status" value="1"/>
</dbReference>
<dbReference type="SUPFAM" id="SSF48726">
    <property type="entry name" value="Immunoglobulin"/>
    <property type="match status" value="2"/>
</dbReference>
<evidence type="ECO:0000259" key="4">
    <source>
        <dbReference type="PROSITE" id="PS50835"/>
    </source>
</evidence>
<feature type="domain" description="Ig-like" evidence="4">
    <location>
        <begin position="131"/>
        <end position="225"/>
    </location>
</feature>
<accession>A0A3P7NF08</accession>
<dbReference type="Gene3D" id="2.60.40.10">
    <property type="entry name" value="Immunoglobulins"/>
    <property type="match status" value="2"/>
</dbReference>
<evidence type="ECO:0000256" key="1">
    <source>
        <dbReference type="ARBA" id="ARBA00023157"/>
    </source>
</evidence>
<reference evidence="5 6" key="1">
    <citation type="submission" date="2018-11" db="EMBL/GenBank/DDBJ databases">
        <authorList>
            <consortium name="Pathogen Informatics"/>
        </authorList>
    </citation>
    <scope>NUCLEOTIDE SEQUENCE [LARGE SCALE GENOMIC DNA]</scope>
</reference>
<keyword evidence="6" id="KW-1185">Reference proteome</keyword>
<dbReference type="EMBL" id="UYRU01100950">
    <property type="protein sequence ID" value="VDN41274.1"/>
    <property type="molecule type" value="Genomic_DNA"/>
</dbReference>
<proteinExistence type="predicted"/>
<dbReference type="OrthoDB" id="6278329at2759"/>
<gene>
    <name evidence="5" type="ORF">DILT_LOCUS18496</name>
</gene>
<dbReference type="SMART" id="SM00409">
    <property type="entry name" value="IG"/>
    <property type="match status" value="2"/>
</dbReference>
<feature type="domain" description="Ig-like" evidence="4">
    <location>
        <begin position="1"/>
        <end position="95"/>
    </location>
</feature>
<organism evidence="5 6">
    <name type="scientific">Dibothriocephalus latus</name>
    <name type="common">Fish tapeworm</name>
    <name type="synonym">Diphyllobothrium latum</name>
    <dbReference type="NCBI Taxonomy" id="60516"/>
    <lineage>
        <taxon>Eukaryota</taxon>
        <taxon>Metazoa</taxon>
        <taxon>Spiralia</taxon>
        <taxon>Lophotrochozoa</taxon>
        <taxon>Platyhelminthes</taxon>
        <taxon>Cestoda</taxon>
        <taxon>Eucestoda</taxon>
        <taxon>Diphyllobothriidea</taxon>
        <taxon>Diphyllobothriidae</taxon>
        <taxon>Dibothriocephalus</taxon>
    </lineage>
</organism>
<dbReference type="SMART" id="SM00408">
    <property type="entry name" value="IGc2"/>
    <property type="match status" value="2"/>
</dbReference>
<dbReference type="AlphaFoldDB" id="A0A3P7NF08"/>
<dbReference type="InterPro" id="IPR007110">
    <property type="entry name" value="Ig-like_dom"/>
</dbReference>
<evidence type="ECO:0000256" key="3">
    <source>
        <dbReference type="SAM" id="MobiDB-lite"/>
    </source>
</evidence>
<keyword evidence="2" id="KW-0393">Immunoglobulin domain</keyword>
<dbReference type="InterPro" id="IPR003598">
    <property type="entry name" value="Ig_sub2"/>
</dbReference>
<evidence type="ECO:0000313" key="5">
    <source>
        <dbReference type="EMBL" id="VDN41274.1"/>
    </source>
</evidence>
<dbReference type="Proteomes" id="UP000281553">
    <property type="component" value="Unassembled WGS sequence"/>
</dbReference>
<sequence>MELEIDLISPLRNQADSFECQIQTDLQPVNIQWLHNGQELRESTKYETTFVEELGTARLTVKEVGPSDAGEYACVVTRDIIEVLGRQPEKQTIISQTIVTLTDETVETEVEETVDTEEHIPAEKESGLSSPVFEVELAPVQVTEGEEIYLSAVVKGVPQPTEVTWKHNGVVLHQDSTDSLLYYLPESGLCELTISEAFPEDAGVYEVEAQNPYGMAVSQTEVLVNDADSAAGTSVEMASPMEDVMQTTREPEVVVQPTEESIPIEVLQDTRVETPSVSMPSDTEAQPSVQTTEVQEPREALP</sequence>
<name>A0A3P7NF08_DIBLA</name>
<dbReference type="InterPro" id="IPR013098">
    <property type="entry name" value="Ig_I-set"/>
</dbReference>
<evidence type="ECO:0000256" key="2">
    <source>
        <dbReference type="ARBA" id="ARBA00023319"/>
    </source>
</evidence>
<evidence type="ECO:0000313" key="6">
    <source>
        <dbReference type="Proteomes" id="UP000281553"/>
    </source>
</evidence>
<feature type="non-terminal residue" evidence="5">
    <location>
        <position position="302"/>
    </location>
</feature>
<dbReference type="InterPro" id="IPR003599">
    <property type="entry name" value="Ig_sub"/>
</dbReference>
<dbReference type="InterPro" id="IPR036179">
    <property type="entry name" value="Ig-like_dom_sf"/>
</dbReference>
<dbReference type="CDD" id="cd00096">
    <property type="entry name" value="Ig"/>
    <property type="match status" value="1"/>
</dbReference>
<feature type="region of interest" description="Disordered" evidence="3">
    <location>
        <begin position="269"/>
        <end position="302"/>
    </location>
</feature>
<dbReference type="PANTHER" id="PTHR47633">
    <property type="entry name" value="IMMUNOGLOBULIN"/>
    <property type="match status" value="1"/>
</dbReference>